<dbReference type="PANTHER" id="PTHR30217">
    <property type="entry name" value="PEPTIDASE U32 FAMILY"/>
    <property type="match status" value="1"/>
</dbReference>
<dbReference type="EMBL" id="LR590481">
    <property type="protein sequence ID" value="VTQ92855.1"/>
    <property type="molecule type" value="Genomic_DNA"/>
</dbReference>
<gene>
    <name evidence="2" type="primary">yhbU_2</name>
    <name evidence="2" type="ORF">NCTC503_02014</name>
</gene>
<proteinExistence type="predicted"/>
<dbReference type="RefSeq" id="WP_138210595.1">
    <property type="nucleotide sequence ID" value="NZ_CBCRUQ010000003.1"/>
</dbReference>
<reference evidence="2 3" key="1">
    <citation type="submission" date="2019-05" db="EMBL/GenBank/DDBJ databases">
        <authorList>
            <consortium name="Pathogen Informatics"/>
        </authorList>
    </citation>
    <scope>NUCLEOTIDE SEQUENCE [LARGE SCALE GENOMIC DNA]</scope>
    <source>
        <strain evidence="2 3">NCTC503</strain>
    </source>
</reference>
<evidence type="ECO:0000313" key="2">
    <source>
        <dbReference type="EMBL" id="VTQ92855.1"/>
    </source>
</evidence>
<evidence type="ECO:0000313" key="3">
    <source>
        <dbReference type="Proteomes" id="UP000308489"/>
    </source>
</evidence>
<feature type="domain" description="Peptidase U32 collagenase" evidence="1">
    <location>
        <begin position="376"/>
        <end position="490"/>
    </location>
</feature>
<sequence length="783" mass="89622">MKKIELLAPAGTMESLKAAVQSGADAVYLGGDKFSARAYATNFNDENMKSAVDYCHFYGVKVYVTINTLLKEGEVTEALEYANFLYNINVDAVIIQDLGLAYLIKNHIKGLEIHASTQMTIHNGEGALFFKEKGFSRIVLSRELSLDEIKYISEDLGIETEIFIHGALCISYSGQCLMSSIIGGRSGNRGRCAQTCRMPFKLINKTKNIEKEGYIMSPKDICTIENIKEIISSGASSLKIEGRMKRPEYVAGVVKAYRKAIDEYYNNLETPKQEEKKILSQLFNREGFSKAYLFGNSGKDMMAFNFPKNTGIYLGKVENDKSIILKEKLDIKDGIRAGEDGFIVSAIIKDGCEVKTAKLGDKVKLKPNKYKKGDNLYKTSDNELLERLSNYHKNIYRKYSLDIEVSFKIGYPINLKCNFMNKEFEINGEKVQKALNKPLHKDKIVNNLRKTGNTAFEIKEIIFKDFEDGFLSLSNINDIRRELIENIEKNLQPVNIIENKLDMEQVYKEKSFKGKENQSIPLLVCVNDLDQYKACVQLGIEDIGVNVFNKFNNIGLDKIDKKIFLKVPNITKDREWKYVCGVIERFMPKIKGIITSNFGLINKFKERTLVLLDYKANLFNSYSYKFLENQDLIYISAELNKKEIKDTFKKAPSHNNLGIVLYGKYELMISEYCPIGAFYGNKTNKSSCNESCRDGRFYLKDRKNEEFLVSTDKFCRSYIYNSSTTNLIDNKEEIFNMGIKNYRIDFTDESFNECVKVLNYFLGRGEELPSFNYTKGHYKRGVE</sequence>
<dbReference type="PANTHER" id="PTHR30217:SF10">
    <property type="entry name" value="23S RRNA 5-HYDROXYCYTIDINE C2501 SYNTHASE"/>
    <property type="match status" value="1"/>
</dbReference>
<evidence type="ECO:0000259" key="1">
    <source>
        <dbReference type="Pfam" id="PF12392"/>
    </source>
</evidence>
<accession>A0A4U9RLF2</accession>
<dbReference type="Proteomes" id="UP000308489">
    <property type="component" value="Chromosome 1"/>
</dbReference>
<dbReference type="OrthoDB" id="9807498at2"/>
<dbReference type="Pfam" id="PF01136">
    <property type="entry name" value="Peptidase_U32"/>
    <property type="match status" value="2"/>
</dbReference>
<dbReference type="EC" id="3.4.-.-" evidence="2"/>
<dbReference type="PROSITE" id="PS01276">
    <property type="entry name" value="PEPTIDASE_U32"/>
    <property type="match status" value="1"/>
</dbReference>
<dbReference type="InterPro" id="IPR001539">
    <property type="entry name" value="Peptidase_U32"/>
</dbReference>
<dbReference type="InterPro" id="IPR020988">
    <property type="entry name" value="Pept_U32_collagenase"/>
</dbReference>
<name>A0A4U9RLF2_HATHI</name>
<organism evidence="2 3">
    <name type="scientific">Hathewaya histolytica</name>
    <name type="common">Clostridium histolyticum</name>
    <dbReference type="NCBI Taxonomy" id="1498"/>
    <lineage>
        <taxon>Bacteria</taxon>
        <taxon>Bacillati</taxon>
        <taxon>Bacillota</taxon>
        <taxon>Clostridia</taxon>
        <taxon>Eubacteriales</taxon>
        <taxon>Clostridiaceae</taxon>
        <taxon>Hathewaya</taxon>
    </lineage>
</organism>
<dbReference type="AlphaFoldDB" id="A0A4U9RLF2"/>
<protein>
    <submittedName>
        <fullName evidence="2">Protease</fullName>
        <ecNumber evidence="2">3.4.-.-</ecNumber>
    </submittedName>
</protein>
<keyword evidence="3" id="KW-1185">Reference proteome</keyword>
<dbReference type="GO" id="GO:0008233">
    <property type="term" value="F:peptidase activity"/>
    <property type="evidence" value="ECO:0007669"/>
    <property type="project" value="UniProtKB-KW"/>
</dbReference>
<dbReference type="GO" id="GO:0006508">
    <property type="term" value="P:proteolysis"/>
    <property type="evidence" value="ECO:0007669"/>
    <property type="project" value="UniProtKB-KW"/>
</dbReference>
<dbReference type="InterPro" id="IPR051454">
    <property type="entry name" value="RNA/ubiquinone_mod_enzymes"/>
</dbReference>
<dbReference type="Pfam" id="PF12392">
    <property type="entry name" value="DUF3656"/>
    <property type="match status" value="1"/>
</dbReference>
<keyword evidence="2" id="KW-0645">Protease</keyword>
<keyword evidence="2" id="KW-0378">Hydrolase</keyword>
<dbReference type="KEGG" id="hhw:NCTC503_02014"/>